<dbReference type="EMBL" id="JAFBDT010000002">
    <property type="protein sequence ID" value="MBM7560863.1"/>
    <property type="molecule type" value="Genomic_DNA"/>
</dbReference>
<dbReference type="Proteomes" id="UP000767854">
    <property type="component" value="Unassembled WGS sequence"/>
</dbReference>
<organism evidence="1 2">
    <name type="scientific">Fusibacter tunisiensis</name>
    <dbReference type="NCBI Taxonomy" id="1008308"/>
    <lineage>
        <taxon>Bacteria</taxon>
        <taxon>Bacillati</taxon>
        <taxon>Bacillota</taxon>
        <taxon>Clostridia</taxon>
        <taxon>Eubacteriales</taxon>
        <taxon>Eubacteriales Family XII. Incertae Sedis</taxon>
        <taxon>Fusibacter</taxon>
    </lineage>
</organism>
<gene>
    <name evidence="1" type="ORF">JOC49_000377</name>
</gene>
<name>A0ABS2MN82_9FIRM</name>
<dbReference type="RefSeq" id="WP_204661628.1">
    <property type="nucleotide sequence ID" value="NZ_JAFBDT010000002.1"/>
</dbReference>
<sequence>MSTQKYENKERVNAWLPPSMIKNMELLCDPNNMKNKSEFIYKAVDFYIGYLASQNSTTYLSKILLDAIDGTLKMTENRQSANLFRLSVEMSMMMNILAAGLEISDEDLRKLRGRCVSEVKRNRGKINMEDAVKYQMGLDLEEESNE</sequence>
<reference evidence="1 2" key="1">
    <citation type="submission" date="2021-01" db="EMBL/GenBank/DDBJ databases">
        <title>Genomic Encyclopedia of Type Strains, Phase IV (KMG-IV): sequencing the most valuable type-strain genomes for metagenomic binning, comparative biology and taxonomic classification.</title>
        <authorList>
            <person name="Goeker M."/>
        </authorList>
    </citation>
    <scope>NUCLEOTIDE SEQUENCE [LARGE SCALE GENOMIC DNA]</scope>
    <source>
        <strain evidence="1 2">DSM 24436</strain>
    </source>
</reference>
<evidence type="ECO:0000313" key="1">
    <source>
        <dbReference type="EMBL" id="MBM7560863.1"/>
    </source>
</evidence>
<evidence type="ECO:0000313" key="2">
    <source>
        <dbReference type="Proteomes" id="UP000767854"/>
    </source>
</evidence>
<accession>A0ABS2MN82</accession>
<comment type="caution">
    <text evidence="1">The sequence shown here is derived from an EMBL/GenBank/DDBJ whole genome shotgun (WGS) entry which is preliminary data.</text>
</comment>
<protein>
    <submittedName>
        <fullName evidence="1">Uncharacterized protein</fullName>
    </submittedName>
</protein>
<proteinExistence type="predicted"/>
<keyword evidence="2" id="KW-1185">Reference proteome</keyword>